<name>A0A0G3GUW7_9CORY</name>
<dbReference type="Proteomes" id="UP000035199">
    <property type="component" value="Chromosome"/>
</dbReference>
<keyword evidence="2" id="KW-1185">Reference proteome</keyword>
<dbReference type="KEGG" id="cmv:CMUST_03075"/>
<proteinExistence type="predicted"/>
<organism evidence="1 2">
    <name type="scientific">Corynebacterium mustelae</name>
    <dbReference type="NCBI Taxonomy" id="571915"/>
    <lineage>
        <taxon>Bacteria</taxon>
        <taxon>Bacillati</taxon>
        <taxon>Actinomycetota</taxon>
        <taxon>Actinomycetes</taxon>
        <taxon>Mycobacteriales</taxon>
        <taxon>Corynebacteriaceae</taxon>
        <taxon>Corynebacterium</taxon>
    </lineage>
</organism>
<protein>
    <submittedName>
        <fullName evidence="1">Uncharacterized protein</fullName>
    </submittedName>
</protein>
<gene>
    <name evidence="1" type="ORF">CMUST_03075</name>
</gene>
<evidence type="ECO:0000313" key="1">
    <source>
        <dbReference type="EMBL" id="AKK04959.1"/>
    </source>
</evidence>
<dbReference type="PATRIC" id="fig|571915.4.peg.650"/>
<accession>A0A0G3GUW7</accession>
<evidence type="ECO:0000313" key="2">
    <source>
        <dbReference type="Proteomes" id="UP000035199"/>
    </source>
</evidence>
<dbReference type="OrthoDB" id="2020141at2"/>
<dbReference type="Gene3D" id="3.40.50.300">
    <property type="entry name" value="P-loop containing nucleotide triphosphate hydrolases"/>
    <property type="match status" value="1"/>
</dbReference>
<reference evidence="2" key="2">
    <citation type="submission" date="2015-05" db="EMBL/GenBank/DDBJ databases">
        <title>Complete genome sequence of Corynebacterium mustelae DSM 45274, isolated from various tissues of a male ferret with lethal sepsis.</title>
        <authorList>
            <person name="Ruckert C."/>
            <person name="Albersmeier A."/>
            <person name="Winkler A."/>
            <person name="Tauch A."/>
        </authorList>
    </citation>
    <scope>NUCLEOTIDE SEQUENCE [LARGE SCALE GENOMIC DNA]</scope>
    <source>
        <strain evidence="2">DSM 45274</strain>
    </source>
</reference>
<reference evidence="1 2" key="1">
    <citation type="journal article" date="2015" name="Genome Announc.">
        <title>Complete Genome Sequence of the Type Strain Corynebacterium mustelae DSM 45274, Isolated from Various Tissues of a Male Ferret with Lethal Sepsis.</title>
        <authorList>
            <person name="Ruckert C."/>
            <person name="Eimer J."/>
            <person name="Winkler A."/>
            <person name="Tauch A."/>
        </authorList>
    </citation>
    <scope>NUCLEOTIDE SEQUENCE [LARGE SCALE GENOMIC DNA]</scope>
    <source>
        <strain evidence="1 2">DSM 45274</strain>
    </source>
</reference>
<dbReference type="SUPFAM" id="SSF52540">
    <property type="entry name" value="P-loop containing nucleoside triphosphate hydrolases"/>
    <property type="match status" value="1"/>
</dbReference>
<dbReference type="RefSeq" id="WP_052844499.1">
    <property type="nucleotide sequence ID" value="NZ_CP011542.1"/>
</dbReference>
<sequence length="303" mass="33669">MVGIEERIIFEHAPRILRVIDDLSTTRKITGISAAGLGGVTTQVSEKHEQRPGLRSVLSDIADILQERNSGILITIDEVHLDSVAELAAIASVIQHMFREGRNIAIVFAGLPENVDKLLRHPGVTFLRRAVRVDLGAVSPDDVRIGLQKPVTDVARQWDSAALDAAVMATRGFPFLIQLVGYYSWARMSQSAMEEVDMDHVLWAIEQAQRDLARLVIEPVLKDLPQLEYDFLVAMSGAPGHIRTGDIAGELGKGSDAVSHYGHKLMAKHIVYSPRRGFYEYTIPGMREYFGRLSDHNTGPHFW</sequence>
<dbReference type="AlphaFoldDB" id="A0A0G3GUW7"/>
<dbReference type="EMBL" id="CP011542">
    <property type="protein sequence ID" value="AKK04959.1"/>
    <property type="molecule type" value="Genomic_DNA"/>
</dbReference>
<dbReference type="InterPro" id="IPR027417">
    <property type="entry name" value="P-loop_NTPase"/>
</dbReference>